<dbReference type="InterPro" id="IPR000700">
    <property type="entry name" value="PAS-assoc_C"/>
</dbReference>
<dbReference type="InterPro" id="IPR013655">
    <property type="entry name" value="PAS_fold_3"/>
</dbReference>
<keyword evidence="13" id="KW-1185">Reference proteome</keyword>
<keyword evidence="8" id="KW-0547">Nucleotide-binding</keyword>
<evidence type="ECO:0000256" key="2">
    <source>
        <dbReference type="ARBA" id="ARBA00012438"/>
    </source>
</evidence>
<dbReference type="Pfam" id="PF01590">
    <property type="entry name" value="GAF"/>
    <property type="match status" value="2"/>
</dbReference>
<dbReference type="Pfam" id="PF07536">
    <property type="entry name" value="HWE_HK"/>
    <property type="match status" value="1"/>
</dbReference>
<dbReference type="Gene3D" id="3.30.565.10">
    <property type="entry name" value="Histidine kinase-like ATPase, C-terminal domain"/>
    <property type="match status" value="1"/>
</dbReference>
<dbReference type="Gene3D" id="3.30.450.40">
    <property type="match status" value="2"/>
</dbReference>
<dbReference type="EMBL" id="JBEPSM010000002">
    <property type="protein sequence ID" value="MET4634713.1"/>
    <property type="molecule type" value="Genomic_DNA"/>
</dbReference>
<keyword evidence="9 12" id="KW-0418">Kinase</keyword>
<dbReference type="InterPro" id="IPR036890">
    <property type="entry name" value="HATPase_C_sf"/>
</dbReference>
<evidence type="ECO:0000256" key="3">
    <source>
        <dbReference type="ARBA" id="ARBA00021740"/>
    </source>
</evidence>
<dbReference type="SMART" id="SM00065">
    <property type="entry name" value="GAF"/>
    <property type="match status" value="2"/>
</dbReference>
<organism evidence="12 13">
    <name type="scientific">Kaistia defluvii</name>
    <dbReference type="NCBI Taxonomy" id="410841"/>
    <lineage>
        <taxon>Bacteria</taxon>
        <taxon>Pseudomonadati</taxon>
        <taxon>Pseudomonadota</taxon>
        <taxon>Alphaproteobacteria</taxon>
        <taxon>Hyphomicrobiales</taxon>
        <taxon>Kaistiaceae</taxon>
        <taxon>Kaistia</taxon>
    </lineage>
</organism>
<sequence>MNVYPIGTMDLEERRLAALASYDVLDTPREREFDEIARLASDICETPIAVVNLIGTSRQFFKAEVGLGVRETPFESSFCARAILEDDFLLVPDATKDKRFDCNPLVTGEPHLRFYAGALLKTSDGLPIGTVCVLGYEPKTLTELQQRTLRVLAGQVMAQLELRKILRTQARELAIERRLSARRQAQASKLGRVSDEARLEEERYRAAHGAGRVGVFEIDVPTGQMTVSEEFCRIFGVPVRRHYPASTFENIVLPEDRRAISSDDSRREGTAELDVEYRIRRENDQSLRWISRRARFTVGETGVDRMIGIILDITESKQKDVRTQALLSLGDRLRVAQSTQEAVRIAAETLGEGLGVNRAGYSTIDLPANAFVIEFNWLEPGASSMEGRHPLTAFQSTISRLENGETLAVPNIPAAPWLGEDALSYEAEGIRSFIKVPILEAGTLIGILFAHDDTPRFWTNDEMAFAWGVADRTYAALGKLRAEAQQRLLNEELSHRLKNTLAMVQAIAGQTLKNVTEQVAVKAFTSRLQSLSAAHDVLLQQSWTAADMREIVQAVLRPHAEPERFSISGPELKIGPKAGLSISLILHELATNALKYGSLSNSEGHVDISWEIQGEAGDSRLVFTWAERLGPPVTEPLRKGFGSRLIRMGIIGTADVDKSYFPTGLVAVFRAPLGLVREVG</sequence>
<evidence type="ECO:0000256" key="6">
    <source>
        <dbReference type="ARBA" id="ARBA00022643"/>
    </source>
</evidence>
<keyword evidence="10" id="KW-0067">ATP-binding</keyword>
<dbReference type="PANTHER" id="PTHR43102">
    <property type="entry name" value="SLR1143 PROTEIN"/>
    <property type="match status" value="1"/>
</dbReference>
<dbReference type="Gene3D" id="2.10.70.100">
    <property type="match status" value="1"/>
</dbReference>
<proteinExistence type="predicted"/>
<name>A0ABV2R0C6_9HYPH</name>
<dbReference type="PANTHER" id="PTHR43102:SF2">
    <property type="entry name" value="GAF DOMAIN-CONTAINING PROTEIN"/>
    <property type="match status" value="1"/>
</dbReference>
<dbReference type="InterPro" id="IPR011102">
    <property type="entry name" value="Sig_transdc_His_kinase_HWE"/>
</dbReference>
<dbReference type="GO" id="GO:0016301">
    <property type="term" value="F:kinase activity"/>
    <property type="evidence" value="ECO:0007669"/>
    <property type="project" value="UniProtKB-KW"/>
</dbReference>
<evidence type="ECO:0000256" key="7">
    <source>
        <dbReference type="ARBA" id="ARBA00022679"/>
    </source>
</evidence>
<dbReference type="Proteomes" id="UP001549321">
    <property type="component" value="Unassembled WGS sequence"/>
</dbReference>
<dbReference type="SUPFAM" id="SSF55781">
    <property type="entry name" value="GAF domain-like"/>
    <property type="match status" value="2"/>
</dbReference>
<evidence type="ECO:0000313" key="12">
    <source>
        <dbReference type="EMBL" id="MET4634713.1"/>
    </source>
</evidence>
<dbReference type="EC" id="2.7.13.3" evidence="2"/>
<evidence type="ECO:0000256" key="4">
    <source>
        <dbReference type="ARBA" id="ARBA00022553"/>
    </source>
</evidence>
<dbReference type="SUPFAM" id="SSF55785">
    <property type="entry name" value="PYP-like sensor domain (PAS domain)"/>
    <property type="match status" value="1"/>
</dbReference>
<evidence type="ECO:0000256" key="10">
    <source>
        <dbReference type="ARBA" id="ARBA00022840"/>
    </source>
</evidence>
<evidence type="ECO:0000256" key="8">
    <source>
        <dbReference type="ARBA" id="ARBA00022741"/>
    </source>
</evidence>
<evidence type="ECO:0000256" key="1">
    <source>
        <dbReference type="ARBA" id="ARBA00000085"/>
    </source>
</evidence>
<dbReference type="InterPro" id="IPR029016">
    <property type="entry name" value="GAF-like_dom_sf"/>
</dbReference>
<gene>
    <name evidence="12" type="ORF">ABIE08_002659</name>
</gene>
<comment type="catalytic activity">
    <reaction evidence="1">
        <text>ATP + protein L-histidine = ADP + protein N-phospho-L-histidine.</text>
        <dbReference type="EC" id="2.7.13.3"/>
    </reaction>
</comment>
<dbReference type="InterPro" id="IPR035965">
    <property type="entry name" value="PAS-like_dom_sf"/>
</dbReference>
<dbReference type="SMART" id="SM00911">
    <property type="entry name" value="HWE_HK"/>
    <property type="match status" value="1"/>
</dbReference>
<keyword evidence="4" id="KW-0597">Phosphoprotein</keyword>
<dbReference type="PROSITE" id="PS50113">
    <property type="entry name" value="PAC"/>
    <property type="match status" value="1"/>
</dbReference>
<accession>A0ABV2R0C6</accession>
<keyword evidence="5" id="KW-0285">Flavoprotein</keyword>
<comment type="caution">
    <text evidence="12">The sequence shown here is derived from an EMBL/GenBank/DDBJ whole genome shotgun (WGS) entry which is preliminary data.</text>
</comment>
<protein>
    <recommendedName>
        <fullName evidence="3">Blue-light-activated histidine kinase</fullName>
        <ecNumber evidence="2">2.7.13.3</ecNumber>
    </recommendedName>
</protein>
<feature type="domain" description="PAC" evidence="11">
    <location>
        <begin position="273"/>
        <end position="325"/>
    </location>
</feature>
<evidence type="ECO:0000313" key="13">
    <source>
        <dbReference type="Proteomes" id="UP001549321"/>
    </source>
</evidence>
<keyword evidence="7" id="KW-0808">Transferase</keyword>
<evidence type="ECO:0000256" key="9">
    <source>
        <dbReference type="ARBA" id="ARBA00022777"/>
    </source>
</evidence>
<keyword evidence="6" id="KW-0288">FMN</keyword>
<dbReference type="InterPro" id="IPR003018">
    <property type="entry name" value="GAF"/>
</dbReference>
<dbReference type="CDD" id="cd00130">
    <property type="entry name" value="PAS"/>
    <property type="match status" value="1"/>
</dbReference>
<reference evidence="12 13" key="1">
    <citation type="submission" date="2024-06" db="EMBL/GenBank/DDBJ databases">
        <title>Sorghum-associated microbial communities from plants grown in Nebraska, USA.</title>
        <authorList>
            <person name="Schachtman D."/>
        </authorList>
    </citation>
    <scope>NUCLEOTIDE SEQUENCE [LARGE SCALE GENOMIC DNA]</scope>
    <source>
        <strain evidence="12 13">3207</strain>
    </source>
</reference>
<evidence type="ECO:0000256" key="5">
    <source>
        <dbReference type="ARBA" id="ARBA00022630"/>
    </source>
</evidence>
<evidence type="ECO:0000259" key="11">
    <source>
        <dbReference type="PROSITE" id="PS50113"/>
    </source>
</evidence>
<dbReference type="Pfam" id="PF08447">
    <property type="entry name" value="PAS_3"/>
    <property type="match status" value="1"/>
</dbReference>
<dbReference type="Gene3D" id="3.30.450.20">
    <property type="entry name" value="PAS domain"/>
    <property type="match status" value="1"/>
</dbReference>
<dbReference type="InterPro" id="IPR000014">
    <property type="entry name" value="PAS"/>
</dbReference>